<protein>
    <submittedName>
        <fullName evidence="1">Uncharacterized protein</fullName>
    </submittedName>
</protein>
<keyword evidence="2" id="KW-1185">Reference proteome</keyword>
<comment type="caution">
    <text evidence="1">The sequence shown here is derived from an EMBL/GenBank/DDBJ whole genome shotgun (WGS) entry which is preliminary data.</text>
</comment>
<evidence type="ECO:0000313" key="2">
    <source>
        <dbReference type="Proteomes" id="UP000828941"/>
    </source>
</evidence>
<dbReference type="EMBL" id="CM039438">
    <property type="protein sequence ID" value="KAI4298654.1"/>
    <property type="molecule type" value="Genomic_DNA"/>
</dbReference>
<name>A0ACB9KMW0_BAUVA</name>
<evidence type="ECO:0000313" key="1">
    <source>
        <dbReference type="EMBL" id="KAI4298654.1"/>
    </source>
</evidence>
<sequence length="936" mass="103734">MDSQKLSLSRENPRPLVFPTERVVSSANTKSMPVEIGQKPPPSILDRFKALLKERDDELRASSSDDVPPPSAEEIVQLYELLLSELTFNSKPIITDLTIIAGEQRVHGKGIADAICNRILEVSAEQKLPSLYLLDSIVKNIGRDYVRYFSSRLPEVFCEAYRQVQPNLRNSMRHLFGTWSTVFPAFVLRKIEAQLQFSQAANRQPSTTNPLRVSESSRPTHGIHVNPKYLRQLESSTVDSIGFYRRSTVGASKIHPSLTSRLGRAPSPLSASIDEYAVENSIVRAVDRESPSHPVFDYGLGKTIGRDEELSEWQRKPYSADGCNRFQIPKTHNLNNGLQRQSPRALIDAYGSDKRAETASNRLNVNSIDKVVSTSWQNSEEEEFDWEDMSPTLVDRNRNNGFLPSAIGLSRERPGFVAANGASLDQDTRSNWSSLSQLPVVEDSSVIADDVIASSSYGRGSLGQVSGLQTKTNQNLGPRHPHDAWNILHQSSNSSQRLFNSRGRPRNIQMSPIDNIPNAEVKPYGIRPSVSRMGTTGLESNVEVHPPVLPSPFMMRPPINVHTTRPPTINPNFPFQKHIRNQFETINASNTILNQGPNKSLLVPEQQLDTIENNDPSKSKLVQLPNPLAALISLNQQNRGHVTTSQGHGAAISTAMSNTLPVVQFPLPVPNIADNSFHLRGAALPPLPPGLPPAPSQMIPHPNPSPFVSSQQPAGAFSGLIDSLMAQGLISLNKQSSVQDSVGTEFNPDVLKVRHESAISALYTDLPRQCTTCGLRFKCQEDHSSHMDWHVTKNRMSKSRKQKPSRKWFVSQRMWLSGAEALGTEAAPGFLPTETIEEKKDDEELAVPADEDQTTCALCGEPFEEFYSNETVEWMYKGAVYLNAPKGETAGMDRSQLGPIIHAKCRSESNIVPPEDFRQDEGGSNDEGSQRKRMRS</sequence>
<organism evidence="1 2">
    <name type="scientific">Bauhinia variegata</name>
    <name type="common">Purple orchid tree</name>
    <name type="synonym">Phanera variegata</name>
    <dbReference type="NCBI Taxonomy" id="167791"/>
    <lineage>
        <taxon>Eukaryota</taxon>
        <taxon>Viridiplantae</taxon>
        <taxon>Streptophyta</taxon>
        <taxon>Embryophyta</taxon>
        <taxon>Tracheophyta</taxon>
        <taxon>Spermatophyta</taxon>
        <taxon>Magnoliopsida</taxon>
        <taxon>eudicotyledons</taxon>
        <taxon>Gunneridae</taxon>
        <taxon>Pentapetalae</taxon>
        <taxon>rosids</taxon>
        <taxon>fabids</taxon>
        <taxon>Fabales</taxon>
        <taxon>Fabaceae</taxon>
        <taxon>Cercidoideae</taxon>
        <taxon>Cercideae</taxon>
        <taxon>Bauhiniinae</taxon>
        <taxon>Bauhinia</taxon>
    </lineage>
</organism>
<accession>A0ACB9KMW0</accession>
<proteinExistence type="predicted"/>
<gene>
    <name evidence="1" type="ORF">L6164_032188</name>
</gene>
<dbReference type="Proteomes" id="UP000828941">
    <property type="component" value="Chromosome 13"/>
</dbReference>
<reference evidence="1 2" key="1">
    <citation type="journal article" date="2022" name="DNA Res.">
        <title>Chromosomal-level genome assembly of the orchid tree Bauhinia variegata (Leguminosae; Cercidoideae) supports the allotetraploid origin hypothesis of Bauhinia.</title>
        <authorList>
            <person name="Zhong Y."/>
            <person name="Chen Y."/>
            <person name="Zheng D."/>
            <person name="Pang J."/>
            <person name="Liu Y."/>
            <person name="Luo S."/>
            <person name="Meng S."/>
            <person name="Qian L."/>
            <person name="Wei D."/>
            <person name="Dai S."/>
            <person name="Zhou R."/>
        </authorList>
    </citation>
    <scope>NUCLEOTIDE SEQUENCE [LARGE SCALE GENOMIC DNA]</scope>
    <source>
        <strain evidence="1">BV-YZ2020</strain>
    </source>
</reference>